<dbReference type="SUPFAM" id="SSF48452">
    <property type="entry name" value="TPR-like"/>
    <property type="match status" value="1"/>
</dbReference>
<sequence>MVSTTASSAWAAAQKTRRVLLKKMEQIKNMSVGEKDGSILDRLENLEQFMAEYRLACVETLWLDVKYAAEEKVEATMWQMHISVNSTYRKVLGKLTGSQHVVARRKVEKLYATYLKTAQSFYKGYVQRLCARYSVPQMQRIARRAKLEMEIPDKDRVDAAATGVQPIVLASCHITLTYLGDLSRYRTLLRPQNDRKFDTALAYYSIANDLVPESGYGHHQMGLIFLGEKKHADIVYHFYRALAAPEPHPNALGNLEVEFRNLLRPAQSRAQTPHEAFTSWFVRLHAHYYQGQEFNQRSELEEEVLHRLKMALKDNDFGETLLKTVLVNICAYEVAQERVKAKWTAEGSQSCQFILGFNVRTIHAIARSLDTEVRESIAKRAEPDEPGGASASLQDETGKFTPSIAAALPVFRVYMAWLCKYRSHVVQFQAHLEPHIRDMYKATSLALTGLFELVGDTIAVSKRVRYLLPEDVETLGLPCLNSPDLPVVCRLSFDPVEGVPKPRREDLNDVEAKPEDVAFTRCLDILSCAIILASDDTFPFTTGKTDWESGVLAEIIFLEEGKPPSLVGAAVPGPVGSAGPAGDLASRLNSLQPMSSTKSVGVMSCSTSSDLVGHSGISRSPSGVAPAAQQMDPPSRHYPPVSAPSGAVESDTSMENRLFELLDDFLAPPESHKQRTSPEVRQESSYGMHSGTAQDVFQSAAAAHPPASPEPASGPKKSFPTLPWNYFYTPSDHNPGPQAAARHRSWQSASARSSDGAGAAPTHVPKLPGFEGLEDPFARVEGTSVNSQANQGFAGLPTSGIWSPPAGLDVRGNTYAQAPVPSPGQYGPAAGKASPFSTFAFSADASSLPMVNSPYGLPNAPSLTGVSANQLGPYSATTSSAGPVGQLGMSSYMSYDAATAYSHGYPAEDYGRISATETVRVPEVANPAADFQPYGQTHPVRRRQDRQ</sequence>
<dbReference type="Proteomes" id="UP001586593">
    <property type="component" value="Unassembled WGS sequence"/>
</dbReference>
<name>A0ABR3X7U3_9PEZI</name>
<feature type="region of interest" description="Disordered" evidence="2">
    <location>
        <begin position="925"/>
        <end position="947"/>
    </location>
</feature>
<comment type="caution">
    <text evidence="5">The sequence shown here is derived from an EMBL/GenBank/DDBJ whole genome shotgun (WGS) entry which is preliminary data.</text>
</comment>
<comment type="subcellular location">
    <subcellularLocation>
        <location evidence="1">Nucleus</location>
    </subcellularLocation>
</comment>
<dbReference type="PANTHER" id="PTHR15696">
    <property type="entry name" value="SMG-7 SUPPRESSOR WITH MORPHOLOGICAL EFFECT ON GENITALIA PROTEIN 7"/>
    <property type="match status" value="1"/>
</dbReference>
<dbReference type="InterPro" id="IPR011990">
    <property type="entry name" value="TPR-like_helical_dom_sf"/>
</dbReference>
<proteinExistence type="predicted"/>
<evidence type="ECO:0000313" key="6">
    <source>
        <dbReference type="Proteomes" id="UP001586593"/>
    </source>
</evidence>
<feature type="region of interest" description="Disordered" evidence="2">
    <location>
        <begin position="699"/>
        <end position="718"/>
    </location>
</feature>
<keyword evidence="1" id="KW-0866">Nonsense-mediated mRNA decay</keyword>
<gene>
    <name evidence="5" type="ORF">VTK73DRAFT_1863</name>
</gene>
<feature type="region of interest" description="Disordered" evidence="2">
    <location>
        <begin position="611"/>
        <end position="651"/>
    </location>
</feature>
<dbReference type="InterPro" id="IPR045153">
    <property type="entry name" value="Est1/Ebs1-like"/>
</dbReference>
<organism evidence="5 6">
    <name type="scientific">Phialemonium thermophilum</name>
    <dbReference type="NCBI Taxonomy" id="223376"/>
    <lineage>
        <taxon>Eukaryota</taxon>
        <taxon>Fungi</taxon>
        <taxon>Dikarya</taxon>
        <taxon>Ascomycota</taxon>
        <taxon>Pezizomycotina</taxon>
        <taxon>Sordariomycetes</taxon>
        <taxon>Sordariomycetidae</taxon>
        <taxon>Cephalothecales</taxon>
        <taxon>Cephalothecaceae</taxon>
        <taxon>Phialemonium</taxon>
    </lineage>
</organism>
<dbReference type="EMBL" id="JAZHXJ010000149">
    <property type="protein sequence ID" value="KAL1871723.1"/>
    <property type="molecule type" value="Genomic_DNA"/>
</dbReference>
<feature type="domain" description="DNA/RNA-binding" evidence="3">
    <location>
        <begin position="200"/>
        <end position="482"/>
    </location>
</feature>
<dbReference type="Pfam" id="PF10373">
    <property type="entry name" value="EST1_DNA_bind"/>
    <property type="match status" value="1"/>
</dbReference>
<evidence type="ECO:0000259" key="4">
    <source>
        <dbReference type="Pfam" id="PF10374"/>
    </source>
</evidence>
<keyword evidence="6" id="KW-1185">Reference proteome</keyword>
<comment type="function">
    <text evidence="1">Plays a role in nonsense-mediated mRNA decay.</text>
</comment>
<dbReference type="InterPro" id="IPR018834">
    <property type="entry name" value="DNA/RNA-bd_Est1-type"/>
</dbReference>
<dbReference type="Gene3D" id="1.25.40.10">
    <property type="entry name" value="Tetratricopeptide repeat domain"/>
    <property type="match status" value="1"/>
</dbReference>
<dbReference type="InterPro" id="IPR019458">
    <property type="entry name" value="Est1-like_N"/>
</dbReference>
<feature type="compositionally biased region" description="Low complexity" evidence="2">
    <location>
        <begin position="699"/>
        <end position="715"/>
    </location>
</feature>
<protein>
    <recommendedName>
        <fullName evidence="1">Nonsense-mediated mRNA decay factor</fullName>
    </recommendedName>
</protein>
<dbReference type="Pfam" id="PF10374">
    <property type="entry name" value="EST1"/>
    <property type="match status" value="1"/>
</dbReference>
<feature type="domain" description="Telomerase activating protein Est1-like N-terminal" evidence="4">
    <location>
        <begin position="72"/>
        <end position="189"/>
    </location>
</feature>
<accession>A0ABR3X7U3</accession>
<evidence type="ECO:0000256" key="2">
    <source>
        <dbReference type="SAM" id="MobiDB-lite"/>
    </source>
</evidence>
<evidence type="ECO:0000256" key="1">
    <source>
        <dbReference type="RuleBase" id="RU369098"/>
    </source>
</evidence>
<reference evidence="5 6" key="1">
    <citation type="journal article" date="2024" name="Commun. Biol.">
        <title>Comparative genomic analysis of thermophilic fungi reveals convergent evolutionary adaptations and gene losses.</title>
        <authorList>
            <person name="Steindorff A.S."/>
            <person name="Aguilar-Pontes M.V."/>
            <person name="Robinson A.J."/>
            <person name="Andreopoulos B."/>
            <person name="LaButti K."/>
            <person name="Kuo A."/>
            <person name="Mondo S."/>
            <person name="Riley R."/>
            <person name="Otillar R."/>
            <person name="Haridas S."/>
            <person name="Lipzen A."/>
            <person name="Grimwood J."/>
            <person name="Schmutz J."/>
            <person name="Clum A."/>
            <person name="Reid I.D."/>
            <person name="Moisan M.C."/>
            <person name="Butler G."/>
            <person name="Nguyen T.T.M."/>
            <person name="Dewar K."/>
            <person name="Conant G."/>
            <person name="Drula E."/>
            <person name="Henrissat B."/>
            <person name="Hansel C."/>
            <person name="Singer S."/>
            <person name="Hutchinson M.I."/>
            <person name="de Vries R.P."/>
            <person name="Natvig D.O."/>
            <person name="Powell A.J."/>
            <person name="Tsang A."/>
            <person name="Grigoriev I.V."/>
        </authorList>
    </citation>
    <scope>NUCLEOTIDE SEQUENCE [LARGE SCALE GENOMIC DNA]</scope>
    <source>
        <strain evidence="5 6">ATCC 24622</strain>
    </source>
</reference>
<feature type="compositionally biased region" description="Basic and acidic residues" evidence="2">
    <location>
        <begin position="670"/>
        <end position="682"/>
    </location>
</feature>
<feature type="compositionally biased region" description="Low complexity" evidence="2">
    <location>
        <begin position="748"/>
        <end position="760"/>
    </location>
</feature>
<keyword evidence="1" id="KW-0539">Nucleus</keyword>
<feature type="region of interest" description="Disordered" evidence="2">
    <location>
        <begin position="730"/>
        <end position="774"/>
    </location>
</feature>
<dbReference type="PANTHER" id="PTHR15696:SF36">
    <property type="entry name" value="NONSENSE-MEDIATED MRNA DECAY FACTOR"/>
    <property type="match status" value="1"/>
</dbReference>
<feature type="region of interest" description="Disordered" evidence="2">
    <location>
        <begin position="665"/>
        <end position="688"/>
    </location>
</feature>
<evidence type="ECO:0000313" key="5">
    <source>
        <dbReference type="EMBL" id="KAL1871723.1"/>
    </source>
</evidence>
<evidence type="ECO:0000259" key="3">
    <source>
        <dbReference type="Pfam" id="PF10373"/>
    </source>
</evidence>